<keyword evidence="2" id="KW-1185">Reference proteome</keyword>
<evidence type="ECO:0000313" key="1">
    <source>
        <dbReference type="EMBL" id="GAA3534296.1"/>
    </source>
</evidence>
<protein>
    <submittedName>
        <fullName evidence="1">Uncharacterized protein</fullName>
    </submittedName>
</protein>
<gene>
    <name evidence="1" type="ORF">GCM10022394_12320</name>
</gene>
<dbReference type="Proteomes" id="UP001500795">
    <property type="component" value="Unassembled WGS sequence"/>
</dbReference>
<sequence>MQQLAAEQADQGAGMGVVYLEEGQAGGIAHQLCPGRKGTFSGELGQHAWMSGVIKRKKAAEAASILS</sequence>
<dbReference type="EMBL" id="BAABCX010000001">
    <property type="protein sequence ID" value="GAA3534296.1"/>
    <property type="molecule type" value="Genomic_DNA"/>
</dbReference>
<reference evidence="2" key="1">
    <citation type="journal article" date="2019" name="Int. J. Syst. Evol. Microbiol.">
        <title>The Global Catalogue of Microorganisms (GCM) 10K type strain sequencing project: providing services to taxonomists for standard genome sequencing and annotation.</title>
        <authorList>
            <consortium name="The Broad Institute Genomics Platform"/>
            <consortium name="The Broad Institute Genome Sequencing Center for Infectious Disease"/>
            <person name="Wu L."/>
            <person name="Ma J."/>
        </authorList>
    </citation>
    <scope>NUCLEOTIDE SEQUENCE [LARGE SCALE GENOMIC DNA]</scope>
    <source>
        <strain evidence="2">JCM 17110</strain>
    </source>
</reference>
<organism evidence="1 2">
    <name type="scientific">Zobellella aerophila</name>
    <dbReference type="NCBI Taxonomy" id="870480"/>
    <lineage>
        <taxon>Bacteria</taxon>
        <taxon>Pseudomonadati</taxon>
        <taxon>Pseudomonadota</taxon>
        <taxon>Gammaproteobacteria</taxon>
        <taxon>Aeromonadales</taxon>
        <taxon>Aeromonadaceae</taxon>
        <taxon>Zobellella</taxon>
    </lineage>
</organism>
<evidence type="ECO:0000313" key="2">
    <source>
        <dbReference type="Proteomes" id="UP001500795"/>
    </source>
</evidence>
<proteinExistence type="predicted"/>
<comment type="caution">
    <text evidence="1">The sequence shown here is derived from an EMBL/GenBank/DDBJ whole genome shotgun (WGS) entry which is preliminary data.</text>
</comment>
<name>A0ABP6VIJ1_9GAMM</name>
<accession>A0ABP6VIJ1</accession>